<feature type="transmembrane region" description="Helical" evidence="7">
    <location>
        <begin position="88"/>
        <end position="109"/>
    </location>
</feature>
<comment type="subcellular location">
    <subcellularLocation>
        <location evidence="1">Cell membrane</location>
        <topology evidence="1">Multi-pass membrane protein</topology>
    </subcellularLocation>
</comment>
<reference evidence="9 10" key="1">
    <citation type="journal article" date="2015" name="Nature">
        <title>rRNA introns, odd ribosomes, and small enigmatic genomes across a large radiation of phyla.</title>
        <authorList>
            <person name="Brown C.T."/>
            <person name="Hug L.A."/>
            <person name="Thomas B.C."/>
            <person name="Sharon I."/>
            <person name="Castelle C.J."/>
            <person name="Singh A."/>
            <person name="Wilkins M.J."/>
            <person name="Williams K.H."/>
            <person name="Banfield J.F."/>
        </authorList>
    </citation>
    <scope>NUCLEOTIDE SEQUENCE [LARGE SCALE GENOMIC DNA]</scope>
</reference>
<keyword evidence="4 7" id="KW-0812">Transmembrane</keyword>
<evidence type="ECO:0000256" key="3">
    <source>
        <dbReference type="ARBA" id="ARBA00022475"/>
    </source>
</evidence>
<accession>A0A0G0XNT2</accession>
<dbReference type="AlphaFoldDB" id="A0A0G0XNT2"/>
<evidence type="ECO:0000259" key="8">
    <source>
        <dbReference type="PROSITE" id="PS50850"/>
    </source>
</evidence>
<feature type="transmembrane region" description="Helical" evidence="7">
    <location>
        <begin position="179"/>
        <end position="198"/>
    </location>
</feature>
<evidence type="ECO:0000256" key="1">
    <source>
        <dbReference type="ARBA" id="ARBA00004651"/>
    </source>
</evidence>
<feature type="transmembrane region" description="Helical" evidence="7">
    <location>
        <begin position="48"/>
        <end position="67"/>
    </location>
</feature>
<name>A0A0G0XNT2_9BACT</name>
<feature type="transmembrane region" description="Helical" evidence="7">
    <location>
        <begin position="115"/>
        <end position="138"/>
    </location>
</feature>
<dbReference type="PANTHER" id="PTHR23517">
    <property type="entry name" value="RESISTANCE PROTEIN MDTM, PUTATIVE-RELATED-RELATED"/>
    <property type="match status" value="1"/>
</dbReference>
<dbReference type="Pfam" id="PF07690">
    <property type="entry name" value="MFS_1"/>
    <property type="match status" value="1"/>
</dbReference>
<feature type="transmembrane region" description="Helical" evidence="7">
    <location>
        <begin position="12"/>
        <end position="36"/>
    </location>
</feature>
<keyword evidence="2" id="KW-0813">Transport</keyword>
<dbReference type="Proteomes" id="UP000033930">
    <property type="component" value="Unassembled WGS sequence"/>
</dbReference>
<proteinExistence type="predicted"/>
<sequence length="206" mass="22738">MTRRSMPVRDYFLLNINTVVRMLIISDILIVGASGLMSPIFAIYIEDFIIGGGMAVAGISASIYLITKSIFQIPIASILDRIRGEKDDFWILFLGSLFGALIPLSYIFISTPLELYFVQFCVGITGAALFPAYMAIFTRHIDRRREGTEWGIYFTLVDMSSAVAASIGGVLAATIGFEWLIILLSCIGVIGSLLLLNIRPYIVNHN</sequence>
<dbReference type="EMBL" id="LCAW01000017">
    <property type="protein sequence ID" value="KKR98460.1"/>
    <property type="molecule type" value="Genomic_DNA"/>
</dbReference>
<keyword evidence="3" id="KW-1003">Cell membrane</keyword>
<dbReference type="InterPro" id="IPR050171">
    <property type="entry name" value="MFS_Transporters"/>
</dbReference>
<evidence type="ECO:0000313" key="10">
    <source>
        <dbReference type="Proteomes" id="UP000033930"/>
    </source>
</evidence>
<dbReference type="GO" id="GO:0005886">
    <property type="term" value="C:plasma membrane"/>
    <property type="evidence" value="ECO:0007669"/>
    <property type="project" value="UniProtKB-SubCell"/>
</dbReference>
<organism evidence="9 10">
    <name type="scientific">Candidatus Uhrbacteria bacterium GW2011_GWC1_41_20</name>
    <dbReference type="NCBI Taxonomy" id="1618983"/>
    <lineage>
        <taxon>Bacteria</taxon>
        <taxon>Candidatus Uhriibacteriota</taxon>
    </lineage>
</organism>
<dbReference type="GO" id="GO:0022857">
    <property type="term" value="F:transmembrane transporter activity"/>
    <property type="evidence" value="ECO:0007669"/>
    <property type="project" value="InterPro"/>
</dbReference>
<evidence type="ECO:0000256" key="5">
    <source>
        <dbReference type="ARBA" id="ARBA00022989"/>
    </source>
</evidence>
<evidence type="ECO:0000256" key="2">
    <source>
        <dbReference type="ARBA" id="ARBA00022448"/>
    </source>
</evidence>
<feature type="transmembrane region" description="Helical" evidence="7">
    <location>
        <begin position="150"/>
        <end position="173"/>
    </location>
</feature>
<evidence type="ECO:0000256" key="4">
    <source>
        <dbReference type="ARBA" id="ARBA00022692"/>
    </source>
</evidence>
<dbReference type="InterPro" id="IPR020846">
    <property type="entry name" value="MFS_dom"/>
</dbReference>
<gene>
    <name evidence="9" type="ORF">UU50_C0017G0019</name>
</gene>
<dbReference type="InterPro" id="IPR011701">
    <property type="entry name" value="MFS"/>
</dbReference>
<protein>
    <recommendedName>
        <fullName evidence="8">Major facilitator superfamily (MFS) profile domain-containing protein</fullName>
    </recommendedName>
</protein>
<evidence type="ECO:0000313" key="9">
    <source>
        <dbReference type="EMBL" id="KKR98460.1"/>
    </source>
</evidence>
<feature type="domain" description="Major facilitator superfamily (MFS) profile" evidence="8">
    <location>
        <begin position="13"/>
        <end position="206"/>
    </location>
</feature>
<comment type="caution">
    <text evidence="9">The sequence shown here is derived from an EMBL/GenBank/DDBJ whole genome shotgun (WGS) entry which is preliminary data.</text>
</comment>
<keyword evidence="5 7" id="KW-1133">Transmembrane helix</keyword>
<dbReference type="Gene3D" id="1.20.1250.20">
    <property type="entry name" value="MFS general substrate transporter like domains"/>
    <property type="match status" value="1"/>
</dbReference>
<dbReference type="InterPro" id="IPR036259">
    <property type="entry name" value="MFS_trans_sf"/>
</dbReference>
<dbReference type="PROSITE" id="PS50850">
    <property type="entry name" value="MFS"/>
    <property type="match status" value="1"/>
</dbReference>
<dbReference type="SUPFAM" id="SSF103473">
    <property type="entry name" value="MFS general substrate transporter"/>
    <property type="match status" value="1"/>
</dbReference>
<evidence type="ECO:0000256" key="6">
    <source>
        <dbReference type="ARBA" id="ARBA00023136"/>
    </source>
</evidence>
<evidence type="ECO:0000256" key="7">
    <source>
        <dbReference type="SAM" id="Phobius"/>
    </source>
</evidence>
<keyword evidence="6 7" id="KW-0472">Membrane</keyword>